<reference evidence="1" key="1">
    <citation type="submission" date="2016-08" db="EMBL/GenBank/DDBJ databases">
        <authorList>
            <person name="Ngugi D.K."/>
            <person name="Miyake S."/>
            <person name="Stingl U."/>
        </authorList>
    </citation>
    <scope>NUCLEOTIDE SEQUENCE</scope>
    <source>
        <strain evidence="1">SCG-D08WGA-EpuloA1</strain>
    </source>
</reference>
<evidence type="ECO:0000313" key="1">
    <source>
        <dbReference type="EMBL" id="ONI42365.1"/>
    </source>
</evidence>
<protein>
    <submittedName>
        <fullName evidence="1">Uncharacterized protein</fullName>
    </submittedName>
</protein>
<sequence>MLANLSIKKRIMRGFQIVIALNIFMTVTGVVGLWTSENTLDDFVTGPFDASKAVNTVRIEVNEGAKIVREMYIHSKDKNFSSYITEVERCINLIEENVEILKSNKVVNKDLILEYERVINLWLEAASEIINAIEDNDLELAYNLFETKCNVYLANAITLADQLNEAITISQNIMILKIGFINVGSMSILGGLLIACIIVSTILAKKITSSIVKPLKELECIAAQMSQGNLKANITYEIDDAIGRLSKTIANSMETLNSYIADIGRVMAALSTGNFDCELQENYTGEFENMAKSIEMFMKETNNRLAKISLIAQDFTLQSTIIAKNSTQVATSAAKQEEIIEEFLEQTTVLSNILMDNVNQVNNTKEMISTTREKAQSGKISMGEMKIAMDGINKSSLNISEVVKTVESIAEQTNLLALNASIEAARAGETGKGFAVVANEIRDLATKSSEAVKDIEEMIKDSVQEVELGSQKVDITSVRFDEIHNSVEDTNTIMGELLEYSQLQKNSVEELNNGTKRLNVVVKSNVTSSEEGAAISQELSAQALELKELIDYFKIK</sequence>
<proteinExistence type="predicted"/>
<keyword evidence="2" id="KW-1185">Reference proteome</keyword>
<accession>A0ACC8XFN9</accession>
<evidence type="ECO:0000313" key="2">
    <source>
        <dbReference type="Proteomes" id="UP000188637"/>
    </source>
</evidence>
<name>A0ACC8XFN9_9FIRM</name>
<gene>
    <name evidence="1" type="ORF">AN640_07275</name>
</gene>
<organism evidence="1 2">
    <name type="scientific">Candidatus Epulonipiscium fishelsonii</name>
    <dbReference type="NCBI Taxonomy" id="77094"/>
    <lineage>
        <taxon>Bacteria</taxon>
        <taxon>Bacillati</taxon>
        <taxon>Bacillota</taxon>
        <taxon>Clostridia</taxon>
        <taxon>Lachnospirales</taxon>
        <taxon>Lachnospiraceae</taxon>
        <taxon>Candidatus Epulonipiscium</taxon>
    </lineage>
</organism>
<dbReference type="Proteomes" id="UP000188637">
    <property type="component" value="Unassembled WGS sequence"/>
</dbReference>
<dbReference type="EMBL" id="LJHD01000188">
    <property type="protein sequence ID" value="ONI42365.1"/>
    <property type="molecule type" value="Genomic_DNA"/>
</dbReference>
<comment type="caution">
    <text evidence="1">The sequence shown here is derived from an EMBL/GenBank/DDBJ whole genome shotgun (WGS) entry which is preliminary data.</text>
</comment>